<evidence type="ECO:0000259" key="1">
    <source>
        <dbReference type="Pfam" id="PF12706"/>
    </source>
</evidence>
<dbReference type="PANTHER" id="PTHR43546:SF3">
    <property type="entry name" value="UPF0173 METAL-DEPENDENT HYDROLASE MJ1163"/>
    <property type="match status" value="1"/>
</dbReference>
<proteinExistence type="predicted"/>
<evidence type="ECO:0000313" key="2">
    <source>
        <dbReference type="EMBL" id="SDS92882.1"/>
    </source>
</evidence>
<dbReference type="PANTHER" id="PTHR43546">
    <property type="entry name" value="UPF0173 METAL-DEPENDENT HYDROLASE MJ1163-RELATED"/>
    <property type="match status" value="1"/>
</dbReference>
<sequence length="263" mass="28072">MTDPATEPLAPLAVTWWGHATTTVELGGTRLLLDPVLCDDLAHLHRRAPTPGPEAAAADVVLVSHQHLDHLHLPSLRRVPTDAVLVVPPGAEPVVRDLPHRTRVARPGEVLEVGGLHVEVHPAEHDGRRLPWSRRAGTAVGYRVAAAGRSVWFPGDTGPGADTAQVAPVDLALPPVGGWGPTLGEDHLDPVQAAEVVGRVGARWALPVHWGTFWPRLLDRVAPDNHRRLFVEPGSRFAAAVADLPGTTTALLSGHGRRVVLRA</sequence>
<dbReference type="AlphaFoldDB" id="A0A1H1W7D9"/>
<accession>A0A1H1W7D9</accession>
<dbReference type="InterPro" id="IPR036866">
    <property type="entry name" value="RibonucZ/Hydroxyglut_hydro"/>
</dbReference>
<protein>
    <submittedName>
        <fullName evidence="2">L-ascorbate metabolism protein UlaG, beta-lactamase superfamily</fullName>
    </submittedName>
</protein>
<dbReference type="Proteomes" id="UP000198859">
    <property type="component" value="Chromosome I"/>
</dbReference>
<evidence type="ECO:0000313" key="3">
    <source>
        <dbReference type="Proteomes" id="UP000198859"/>
    </source>
</evidence>
<dbReference type="RefSeq" id="WP_091731377.1">
    <property type="nucleotide sequence ID" value="NZ_LT629757.1"/>
</dbReference>
<dbReference type="SUPFAM" id="SSF56281">
    <property type="entry name" value="Metallo-hydrolase/oxidoreductase"/>
    <property type="match status" value="1"/>
</dbReference>
<dbReference type="InterPro" id="IPR050114">
    <property type="entry name" value="UPF0173_UPF0282_UlaG_hydrolase"/>
</dbReference>
<dbReference type="InterPro" id="IPR001279">
    <property type="entry name" value="Metallo-B-lactamas"/>
</dbReference>
<organism evidence="2 3">
    <name type="scientific">Nocardioides scoriae</name>
    <dbReference type="NCBI Taxonomy" id="642780"/>
    <lineage>
        <taxon>Bacteria</taxon>
        <taxon>Bacillati</taxon>
        <taxon>Actinomycetota</taxon>
        <taxon>Actinomycetes</taxon>
        <taxon>Propionibacteriales</taxon>
        <taxon>Nocardioidaceae</taxon>
        <taxon>Nocardioides</taxon>
    </lineage>
</organism>
<name>A0A1H1W7D9_9ACTN</name>
<keyword evidence="3" id="KW-1185">Reference proteome</keyword>
<reference evidence="3" key="1">
    <citation type="submission" date="2016-10" db="EMBL/GenBank/DDBJ databases">
        <authorList>
            <person name="Varghese N."/>
            <person name="Submissions S."/>
        </authorList>
    </citation>
    <scope>NUCLEOTIDE SEQUENCE [LARGE SCALE GENOMIC DNA]</scope>
    <source>
        <strain evidence="3">DSM 22127</strain>
    </source>
</reference>
<gene>
    <name evidence="2" type="ORF">SAMN04488570_3060</name>
</gene>
<feature type="domain" description="Metallo-beta-lactamase" evidence="1">
    <location>
        <begin position="29"/>
        <end position="210"/>
    </location>
</feature>
<dbReference type="Gene3D" id="3.60.15.10">
    <property type="entry name" value="Ribonuclease Z/Hydroxyacylglutathione hydrolase-like"/>
    <property type="match status" value="1"/>
</dbReference>
<dbReference type="EMBL" id="LT629757">
    <property type="protein sequence ID" value="SDS92882.1"/>
    <property type="molecule type" value="Genomic_DNA"/>
</dbReference>
<dbReference type="Pfam" id="PF12706">
    <property type="entry name" value="Lactamase_B_2"/>
    <property type="match status" value="1"/>
</dbReference>
<dbReference type="OrthoDB" id="9805728at2"/>